<dbReference type="InterPro" id="IPR006847">
    <property type="entry name" value="IF2_N"/>
</dbReference>
<keyword evidence="1" id="KW-0175">Coiled coil</keyword>
<dbReference type="Gene3D" id="1.10.10.60">
    <property type="entry name" value="Homeodomain-like"/>
    <property type="match status" value="1"/>
</dbReference>
<reference evidence="4" key="1">
    <citation type="submission" date="2016-11" db="EMBL/GenBank/DDBJ databases">
        <authorList>
            <person name="Varghese N."/>
            <person name="Submissions S."/>
        </authorList>
    </citation>
    <scope>NUCLEOTIDE SEQUENCE [LARGE SCALE GENOMIC DNA]</scope>
    <source>
        <strain evidence="4">DSM 11003</strain>
    </source>
</reference>
<keyword evidence="3" id="KW-0396">Initiation factor</keyword>
<evidence type="ECO:0000313" key="3">
    <source>
        <dbReference type="EMBL" id="SHG57368.1"/>
    </source>
</evidence>
<dbReference type="GO" id="GO:0003743">
    <property type="term" value="F:translation initiation factor activity"/>
    <property type="evidence" value="ECO:0007669"/>
    <property type="project" value="UniProtKB-KW"/>
</dbReference>
<evidence type="ECO:0000313" key="4">
    <source>
        <dbReference type="Proteomes" id="UP000242329"/>
    </source>
</evidence>
<dbReference type="Proteomes" id="UP000242329">
    <property type="component" value="Unassembled WGS sequence"/>
</dbReference>
<keyword evidence="3" id="KW-0648">Protein biosynthesis</keyword>
<organism evidence="3 4">
    <name type="scientific">Thermosyntropha lipolytica DSM 11003</name>
    <dbReference type="NCBI Taxonomy" id="1123382"/>
    <lineage>
        <taxon>Bacteria</taxon>
        <taxon>Bacillati</taxon>
        <taxon>Bacillota</taxon>
        <taxon>Clostridia</taxon>
        <taxon>Eubacteriales</taxon>
        <taxon>Syntrophomonadaceae</taxon>
        <taxon>Thermosyntropha</taxon>
    </lineage>
</organism>
<evidence type="ECO:0000259" key="2">
    <source>
        <dbReference type="Pfam" id="PF04760"/>
    </source>
</evidence>
<dbReference type="EMBL" id="FQWY01000006">
    <property type="protein sequence ID" value="SHG57368.1"/>
    <property type="molecule type" value="Genomic_DNA"/>
</dbReference>
<keyword evidence="4" id="KW-1185">Reference proteome</keyword>
<dbReference type="Gene3D" id="1.10.10.2480">
    <property type="match status" value="1"/>
</dbReference>
<evidence type="ECO:0000256" key="1">
    <source>
        <dbReference type="SAM" id="Coils"/>
    </source>
</evidence>
<name>A0A1M5KX38_9FIRM</name>
<dbReference type="InterPro" id="IPR046118">
    <property type="entry name" value="DUF6115"/>
</dbReference>
<proteinExistence type="predicted"/>
<dbReference type="STRING" id="1123382.SAMN02745221_00508"/>
<protein>
    <submittedName>
        <fullName evidence="3">Translation initiation factor IF-2, N-terminal region</fullName>
    </submittedName>
</protein>
<sequence length="245" mass="28083">MVAVITTFILSLALLLLVLAFISLSRQKNFLENYARDLEATLNDAKKVKEDLNFLLDNAVKIAARINNELHEKINYQEELIDQHDKLEKSYVLENGENIANKKKIRVYQAAKYLGMDSKVLITILRQMGYKVNSQLNTLDVALLDKIKAIEVGNPPSDNIKNKEYNTISQFDNNENTDTVDRKDYLSEKDDIDDILEDIKNAHPYMAVRALYERGYTIKEIAKFLGRGQGEVQILLNLAYKNRAI</sequence>
<feature type="domain" description="Translation initiation factor IF-2 N-terminal" evidence="2">
    <location>
        <begin position="103"/>
        <end position="147"/>
    </location>
</feature>
<dbReference type="AlphaFoldDB" id="A0A1M5KX38"/>
<accession>A0A1M5KX38</accession>
<dbReference type="Pfam" id="PF04760">
    <property type="entry name" value="IF2_N"/>
    <property type="match status" value="1"/>
</dbReference>
<gene>
    <name evidence="3" type="ORF">SAMN02745221_00508</name>
</gene>
<dbReference type="Pfam" id="PF19610">
    <property type="entry name" value="DUF6115"/>
    <property type="match status" value="1"/>
</dbReference>
<feature type="coiled-coil region" evidence="1">
    <location>
        <begin position="28"/>
        <end position="58"/>
    </location>
</feature>